<evidence type="ECO:0000313" key="1">
    <source>
        <dbReference type="EMBL" id="CAG8796533.1"/>
    </source>
</evidence>
<keyword evidence="2" id="KW-1185">Reference proteome</keyword>
<accession>A0ABN7VSP1</accession>
<proteinExistence type="predicted"/>
<gene>
    <name evidence="1" type="ORF">GMARGA_LOCUS22215</name>
</gene>
<dbReference type="EMBL" id="CAJVQB010021226">
    <property type="protein sequence ID" value="CAG8796533.1"/>
    <property type="molecule type" value="Genomic_DNA"/>
</dbReference>
<reference evidence="1 2" key="1">
    <citation type="submission" date="2021-06" db="EMBL/GenBank/DDBJ databases">
        <authorList>
            <person name="Kallberg Y."/>
            <person name="Tangrot J."/>
            <person name="Rosling A."/>
        </authorList>
    </citation>
    <scope>NUCLEOTIDE SEQUENCE [LARGE SCALE GENOMIC DNA]</scope>
    <source>
        <strain evidence="1 2">120-4 pot B 10/14</strain>
    </source>
</reference>
<sequence>MSIQVPFPQYHVNDDESISLPFVKSTNRLDDILELTDKGHERVAKIKQGLALDLIVWWWVLFCDSSNSCQRACGRIGECLQKCSNYSLKNYLKNDFDTHKSVPETKLKRINLSLQARDKAIAAYEIAYKESGESSKTNMLSDSTQYFQNYSSINDNDIEVEYSDISSNMNTLESSVNIPYSIYHHNTTRFRNKHECNWNPKEFTSAAVVKRLCLDNDPVENGVKLYRWISNRKTQAKNA</sequence>
<organism evidence="1 2">
    <name type="scientific">Gigaspora margarita</name>
    <dbReference type="NCBI Taxonomy" id="4874"/>
    <lineage>
        <taxon>Eukaryota</taxon>
        <taxon>Fungi</taxon>
        <taxon>Fungi incertae sedis</taxon>
        <taxon>Mucoromycota</taxon>
        <taxon>Glomeromycotina</taxon>
        <taxon>Glomeromycetes</taxon>
        <taxon>Diversisporales</taxon>
        <taxon>Gigasporaceae</taxon>
        <taxon>Gigaspora</taxon>
    </lineage>
</organism>
<evidence type="ECO:0000313" key="2">
    <source>
        <dbReference type="Proteomes" id="UP000789901"/>
    </source>
</evidence>
<comment type="caution">
    <text evidence="1">The sequence shown here is derived from an EMBL/GenBank/DDBJ whole genome shotgun (WGS) entry which is preliminary data.</text>
</comment>
<dbReference type="Proteomes" id="UP000789901">
    <property type="component" value="Unassembled WGS sequence"/>
</dbReference>
<name>A0ABN7VSP1_GIGMA</name>
<protein>
    <submittedName>
        <fullName evidence="1">5490_t:CDS:1</fullName>
    </submittedName>
</protein>